<dbReference type="PANTHER" id="PTHR30543:SF21">
    <property type="entry name" value="NAD(P)H-DEPENDENT FMN REDUCTASE LOT6"/>
    <property type="match status" value="1"/>
</dbReference>
<dbReference type="SUPFAM" id="SSF52218">
    <property type="entry name" value="Flavoproteins"/>
    <property type="match status" value="1"/>
</dbReference>
<dbReference type="InterPro" id="IPR005025">
    <property type="entry name" value="FMN_Rdtase-like_dom"/>
</dbReference>
<dbReference type="Gene3D" id="3.40.50.360">
    <property type="match status" value="1"/>
</dbReference>
<evidence type="ECO:0000256" key="1">
    <source>
        <dbReference type="ARBA" id="ARBA00001917"/>
    </source>
</evidence>
<reference evidence="4 5" key="1">
    <citation type="submission" date="2016-06" db="EMBL/GenBank/DDBJ databases">
        <authorList>
            <person name="Kjaerup R.B."/>
            <person name="Dalgaard T.S."/>
            <person name="Juul-Madsen H.R."/>
        </authorList>
    </citation>
    <scope>NUCLEOTIDE SEQUENCE [LARGE SCALE GENOMIC DNA]</scope>
    <source>
        <strain evidence="4 5">CECT 8886</strain>
    </source>
</reference>
<organism evidence="4 5">
    <name type="scientific">Marinomonas spartinae</name>
    <dbReference type="NCBI Taxonomy" id="1792290"/>
    <lineage>
        <taxon>Bacteria</taxon>
        <taxon>Pseudomonadati</taxon>
        <taxon>Pseudomonadota</taxon>
        <taxon>Gammaproteobacteria</taxon>
        <taxon>Oceanospirillales</taxon>
        <taxon>Oceanospirillaceae</taxon>
        <taxon>Marinomonas</taxon>
    </lineage>
</organism>
<gene>
    <name evidence="4" type="primary">azr_2</name>
    <name evidence="4" type="ORF">MSP8886_01906</name>
</gene>
<feature type="domain" description="NADPH-dependent FMN reductase-like" evidence="3">
    <location>
        <begin position="1"/>
        <end position="142"/>
    </location>
</feature>
<dbReference type="PANTHER" id="PTHR30543">
    <property type="entry name" value="CHROMATE REDUCTASE"/>
    <property type="match status" value="1"/>
</dbReference>
<accession>A0A1A8TCG3</accession>
<proteinExistence type="predicted"/>
<dbReference type="Proteomes" id="UP000092544">
    <property type="component" value="Unassembled WGS sequence"/>
</dbReference>
<keyword evidence="4" id="KW-0560">Oxidoreductase</keyword>
<dbReference type="RefSeq" id="WP_067015510.1">
    <property type="nucleotide sequence ID" value="NZ_FLOB01000003.1"/>
</dbReference>
<dbReference type="EMBL" id="FLOB01000003">
    <property type="protein sequence ID" value="SBS30728.1"/>
    <property type="molecule type" value="Genomic_DNA"/>
</dbReference>
<comment type="cofactor">
    <cofactor evidence="1">
        <name>FMN</name>
        <dbReference type="ChEBI" id="CHEBI:58210"/>
    </cofactor>
</comment>
<dbReference type="Pfam" id="PF03358">
    <property type="entry name" value="FMN_red"/>
    <property type="match status" value="1"/>
</dbReference>
<dbReference type="GO" id="GO:0050446">
    <property type="term" value="F:azobenzene reductase (NADP+) activity"/>
    <property type="evidence" value="ECO:0007669"/>
    <property type="project" value="UniProtKB-EC"/>
</dbReference>
<keyword evidence="2" id="KW-0285">Flavoprotein</keyword>
<evidence type="ECO:0000313" key="4">
    <source>
        <dbReference type="EMBL" id="SBS30728.1"/>
    </source>
</evidence>
<evidence type="ECO:0000313" key="5">
    <source>
        <dbReference type="Proteomes" id="UP000092544"/>
    </source>
</evidence>
<name>A0A1A8TCG3_9GAMM</name>
<evidence type="ECO:0000259" key="3">
    <source>
        <dbReference type="Pfam" id="PF03358"/>
    </source>
</evidence>
<sequence length="178" mass="19638">MNLLLLSGSFHSQSKSLAILKSIENLLSGHTTETPKLDTLPFFNEDLNRNKPASIVGLMDSIEHADGIIICTPEYNHSIPAVLKNALDWASRPAFNSCLKDKPVTIITQADSPVGGARAQAHVKLIMDAILSDIHVSHEMMISPVSQVVTDGVVTDEKTLARLERHTSDFLRFIEKRR</sequence>
<dbReference type="EC" id="1.7.1.6" evidence="4"/>
<dbReference type="GO" id="GO:0005829">
    <property type="term" value="C:cytosol"/>
    <property type="evidence" value="ECO:0007669"/>
    <property type="project" value="TreeGrafter"/>
</dbReference>
<dbReference type="STRING" id="1792290.MSP8886_01906"/>
<dbReference type="AlphaFoldDB" id="A0A1A8TCG3"/>
<keyword evidence="5" id="KW-1185">Reference proteome</keyword>
<keyword evidence="2" id="KW-0288">FMN</keyword>
<dbReference type="OrthoDB" id="9812295at2"/>
<dbReference type="GO" id="GO:0010181">
    <property type="term" value="F:FMN binding"/>
    <property type="evidence" value="ECO:0007669"/>
    <property type="project" value="TreeGrafter"/>
</dbReference>
<protein>
    <submittedName>
        <fullName evidence="4">NADPH azoreductase</fullName>
        <ecNumber evidence="4">1.7.1.6</ecNumber>
    </submittedName>
</protein>
<dbReference type="InterPro" id="IPR050712">
    <property type="entry name" value="NAD(P)H-dep_reductase"/>
</dbReference>
<dbReference type="InterPro" id="IPR029039">
    <property type="entry name" value="Flavoprotein-like_sf"/>
</dbReference>
<evidence type="ECO:0000256" key="2">
    <source>
        <dbReference type="ARBA" id="ARBA00022643"/>
    </source>
</evidence>